<comment type="caution">
    <text evidence="2">The sequence shown here is derived from an EMBL/GenBank/DDBJ whole genome shotgun (WGS) entry which is preliminary data.</text>
</comment>
<dbReference type="Proteomes" id="UP000299102">
    <property type="component" value="Unassembled WGS sequence"/>
</dbReference>
<dbReference type="OrthoDB" id="7881762at2759"/>
<dbReference type="EMBL" id="BGZK01000614">
    <property type="protein sequence ID" value="GBP53001.1"/>
    <property type="molecule type" value="Genomic_DNA"/>
</dbReference>
<proteinExistence type="predicted"/>
<name>A0A4C1WNZ3_EUMVA</name>
<sequence length="285" mass="31281">MSRDQKPIKLEPKDKTPPHQMSSPPLSNMMMYRNILGSPSPQHNLAAPSPPLYAHDQYANWNIPMEVMHGGNNLAVPGPSHIAGPYSPQDMSANWPQNMGHVSPNLGHVSPNMGQVSPNMGHVSPILGQMSPNMGHVSPNIIQMTNAPMVPTSSSMGQTLKLNFEYPYNKHFARQHKLITQTACSNYFLPVAATAPPSFRRRWRTVQYNAPNSTALHYQLMMQCLVAGAMMETQMPEGWPEPGESMNLTELSGLSGLLDAAAPDQLSDNLSRLNTGDLLQARNPL</sequence>
<accession>A0A4C1WNZ3</accession>
<keyword evidence="3" id="KW-1185">Reference proteome</keyword>
<reference evidence="2 3" key="1">
    <citation type="journal article" date="2019" name="Commun. Biol.">
        <title>The bagworm genome reveals a unique fibroin gene that provides high tensile strength.</title>
        <authorList>
            <person name="Kono N."/>
            <person name="Nakamura H."/>
            <person name="Ohtoshi R."/>
            <person name="Tomita M."/>
            <person name="Numata K."/>
            <person name="Arakawa K."/>
        </authorList>
    </citation>
    <scope>NUCLEOTIDE SEQUENCE [LARGE SCALE GENOMIC DNA]</scope>
</reference>
<dbReference type="AlphaFoldDB" id="A0A4C1WNZ3"/>
<feature type="region of interest" description="Disordered" evidence="1">
    <location>
        <begin position="1"/>
        <end position="26"/>
    </location>
</feature>
<feature type="compositionally biased region" description="Basic and acidic residues" evidence="1">
    <location>
        <begin position="1"/>
        <end position="17"/>
    </location>
</feature>
<evidence type="ECO:0000313" key="3">
    <source>
        <dbReference type="Proteomes" id="UP000299102"/>
    </source>
</evidence>
<gene>
    <name evidence="2" type="ORF">EVAR_80961_1</name>
</gene>
<evidence type="ECO:0000313" key="2">
    <source>
        <dbReference type="EMBL" id="GBP53001.1"/>
    </source>
</evidence>
<protein>
    <submittedName>
        <fullName evidence="2">Uncharacterized protein</fullName>
    </submittedName>
</protein>
<organism evidence="2 3">
    <name type="scientific">Eumeta variegata</name>
    <name type="common">Bagworm moth</name>
    <name type="synonym">Eumeta japonica</name>
    <dbReference type="NCBI Taxonomy" id="151549"/>
    <lineage>
        <taxon>Eukaryota</taxon>
        <taxon>Metazoa</taxon>
        <taxon>Ecdysozoa</taxon>
        <taxon>Arthropoda</taxon>
        <taxon>Hexapoda</taxon>
        <taxon>Insecta</taxon>
        <taxon>Pterygota</taxon>
        <taxon>Neoptera</taxon>
        <taxon>Endopterygota</taxon>
        <taxon>Lepidoptera</taxon>
        <taxon>Glossata</taxon>
        <taxon>Ditrysia</taxon>
        <taxon>Tineoidea</taxon>
        <taxon>Psychidae</taxon>
        <taxon>Oiketicinae</taxon>
        <taxon>Eumeta</taxon>
    </lineage>
</organism>
<evidence type="ECO:0000256" key="1">
    <source>
        <dbReference type="SAM" id="MobiDB-lite"/>
    </source>
</evidence>